<accession>A0A242K1A4</accession>
<organism evidence="1 2">
    <name type="scientific">Candidatus Enterococcus wittei</name>
    <dbReference type="NCBI Taxonomy" id="1987383"/>
    <lineage>
        <taxon>Bacteria</taxon>
        <taxon>Bacillati</taxon>
        <taxon>Bacillota</taxon>
        <taxon>Bacilli</taxon>
        <taxon>Lactobacillales</taxon>
        <taxon>Enterococcaceae</taxon>
        <taxon>Enterococcus</taxon>
    </lineage>
</organism>
<name>A0A242K1A4_9ENTE</name>
<evidence type="ECO:0000313" key="1">
    <source>
        <dbReference type="EMBL" id="OTP11343.1"/>
    </source>
</evidence>
<dbReference type="STRING" id="1987383.A5844_001478"/>
<protein>
    <submittedName>
        <fullName evidence="1">Uncharacterized protein</fullName>
    </submittedName>
</protein>
<sequence>MSEENPQSYFNFKEVLKVHIYKEILKKDYFD</sequence>
<keyword evidence="2" id="KW-1185">Reference proteome</keyword>
<comment type="caution">
    <text evidence="1">The sequence shown here is derived from an EMBL/GenBank/DDBJ whole genome shotgun (WGS) entry which is preliminary data.</text>
</comment>
<dbReference type="Proteomes" id="UP000194933">
    <property type="component" value="Unassembled WGS sequence"/>
</dbReference>
<proteinExistence type="predicted"/>
<dbReference type="AlphaFoldDB" id="A0A242K1A4"/>
<gene>
    <name evidence="1" type="ORF">A5844_001478</name>
</gene>
<dbReference type="EMBL" id="NGMO01000002">
    <property type="protein sequence ID" value="OTP11343.1"/>
    <property type="molecule type" value="Genomic_DNA"/>
</dbReference>
<reference evidence="1 2" key="1">
    <citation type="submission" date="2017-05" db="EMBL/GenBank/DDBJ databases">
        <title>The Genome Sequence of Enterococcus sp. 10A9_DIV0425.</title>
        <authorList>
            <consortium name="The Broad Institute Genomics Platform"/>
            <consortium name="The Broad Institute Genomic Center for Infectious Diseases"/>
            <person name="Earl A."/>
            <person name="Manson A."/>
            <person name="Schwartman J."/>
            <person name="Gilmore M."/>
            <person name="Abouelleil A."/>
            <person name="Cao P."/>
            <person name="Chapman S."/>
            <person name="Cusick C."/>
            <person name="Shea T."/>
            <person name="Young S."/>
            <person name="Neafsey D."/>
            <person name="Nusbaum C."/>
            <person name="Birren B."/>
        </authorList>
    </citation>
    <scope>NUCLEOTIDE SEQUENCE [LARGE SCALE GENOMIC DNA]</scope>
    <source>
        <strain evidence="1 2">10A9_DIV0425</strain>
    </source>
</reference>
<evidence type="ECO:0000313" key="2">
    <source>
        <dbReference type="Proteomes" id="UP000194933"/>
    </source>
</evidence>